<dbReference type="AlphaFoldDB" id="A0A6C0JDD5"/>
<sequence length="30" mass="3773">MTLNYYEQIISYYDIIGIVYDYIFLKIYKN</sequence>
<organism evidence="1">
    <name type="scientific">viral metagenome</name>
    <dbReference type="NCBI Taxonomy" id="1070528"/>
    <lineage>
        <taxon>unclassified sequences</taxon>
        <taxon>metagenomes</taxon>
        <taxon>organismal metagenomes</taxon>
    </lineage>
</organism>
<evidence type="ECO:0000313" key="1">
    <source>
        <dbReference type="EMBL" id="QHU01758.1"/>
    </source>
</evidence>
<name>A0A6C0JDD5_9ZZZZ</name>
<protein>
    <submittedName>
        <fullName evidence="1">Uncharacterized protein</fullName>
    </submittedName>
</protein>
<dbReference type="EMBL" id="MN740348">
    <property type="protein sequence ID" value="QHU01758.1"/>
    <property type="molecule type" value="Genomic_DNA"/>
</dbReference>
<reference evidence="1" key="1">
    <citation type="journal article" date="2020" name="Nature">
        <title>Giant virus diversity and host interactions through global metagenomics.</title>
        <authorList>
            <person name="Schulz F."/>
            <person name="Roux S."/>
            <person name="Paez-Espino D."/>
            <person name="Jungbluth S."/>
            <person name="Walsh D.A."/>
            <person name="Denef V.J."/>
            <person name="McMahon K.D."/>
            <person name="Konstantinidis K.T."/>
            <person name="Eloe-Fadrosh E.A."/>
            <person name="Kyrpides N.C."/>
            <person name="Woyke T."/>
        </authorList>
    </citation>
    <scope>NUCLEOTIDE SEQUENCE</scope>
    <source>
        <strain evidence="1">GVMAG-M-3300025874-2</strain>
    </source>
</reference>
<proteinExistence type="predicted"/>
<accession>A0A6C0JDD5</accession>